<feature type="signal peptide" evidence="1">
    <location>
        <begin position="1"/>
        <end position="21"/>
    </location>
</feature>
<dbReference type="RefSeq" id="WP_114695573.1">
    <property type="nucleotide sequence ID" value="NZ_QQOH01000002.1"/>
</dbReference>
<gene>
    <name evidence="2" type="ORF">DV711_10320</name>
</gene>
<organism evidence="2 3">
    <name type="scientific">Motiliproteus coralliicola</name>
    <dbReference type="NCBI Taxonomy" id="2283196"/>
    <lineage>
        <taxon>Bacteria</taxon>
        <taxon>Pseudomonadati</taxon>
        <taxon>Pseudomonadota</taxon>
        <taxon>Gammaproteobacteria</taxon>
        <taxon>Oceanospirillales</taxon>
        <taxon>Oceanospirillaceae</taxon>
        <taxon>Motiliproteus</taxon>
    </lineage>
</organism>
<comment type="caution">
    <text evidence="2">The sequence shown here is derived from an EMBL/GenBank/DDBJ whole genome shotgun (WGS) entry which is preliminary data.</text>
</comment>
<keyword evidence="1" id="KW-0732">Signal</keyword>
<evidence type="ECO:0000313" key="3">
    <source>
        <dbReference type="Proteomes" id="UP000253769"/>
    </source>
</evidence>
<dbReference type="OrthoDB" id="5397661at2"/>
<accession>A0A369WPE8</accession>
<protein>
    <submittedName>
        <fullName evidence="2">Uncharacterized protein</fullName>
    </submittedName>
</protein>
<sequence>MKSAATILLLIAVLLSKQAAAAEQEQLEPQEQLEQKPLSIRGSRALPSTVYIAPWKQLGAPLDGATFENRLDDKPEPLEPEQFRKELELIQKGYSVDTVPDH</sequence>
<dbReference type="AlphaFoldDB" id="A0A369WPE8"/>
<evidence type="ECO:0000313" key="2">
    <source>
        <dbReference type="EMBL" id="RDE22939.1"/>
    </source>
</evidence>
<feature type="chain" id="PRO_5016885206" evidence="1">
    <location>
        <begin position="22"/>
        <end position="102"/>
    </location>
</feature>
<proteinExistence type="predicted"/>
<reference evidence="2 3" key="1">
    <citation type="submission" date="2018-07" db="EMBL/GenBank/DDBJ databases">
        <title>Motiliproteus coralliicola sp. nov., a bacterium isolated from Coral.</title>
        <authorList>
            <person name="Wang G."/>
        </authorList>
    </citation>
    <scope>NUCLEOTIDE SEQUENCE [LARGE SCALE GENOMIC DNA]</scope>
    <source>
        <strain evidence="2 3">C34</strain>
    </source>
</reference>
<name>A0A369WPE8_9GAMM</name>
<keyword evidence="3" id="KW-1185">Reference proteome</keyword>
<evidence type="ECO:0000256" key="1">
    <source>
        <dbReference type="SAM" id="SignalP"/>
    </source>
</evidence>
<dbReference type="Proteomes" id="UP000253769">
    <property type="component" value="Unassembled WGS sequence"/>
</dbReference>
<dbReference type="EMBL" id="QQOH01000002">
    <property type="protein sequence ID" value="RDE22939.1"/>
    <property type="molecule type" value="Genomic_DNA"/>
</dbReference>